<evidence type="ECO:0000256" key="1">
    <source>
        <dbReference type="SAM" id="Phobius"/>
    </source>
</evidence>
<feature type="transmembrane region" description="Helical" evidence="1">
    <location>
        <begin position="196"/>
        <end position="221"/>
    </location>
</feature>
<feature type="transmembrane region" description="Helical" evidence="1">
    <location>
        <begin position="39"/>
        <end position="59"/>
    </location>
</feature>
<organism evidence="3 4">
    <name type="scientific">Kribbella voronezhensis</name>
    <dbReference type="NCBI Taxonomy" id="2512212"/>
    <lineage>
        <taxon>Bacteria</taxon>
        <taxon>Bacillati</taxon>
        <taxon>Actinomycetota</taxon>
        <taxon>Actinomycetes</taxon>
        <taxon>Propionibacteriales</taxon>
        <taxon>Kribbellaceae</taxon>
        <taxon>Kribbella</taxon>
    </lineage>
</organism>
<evidence type="ECO:0000259" key="2">
    <source>
        <dbReference type="Pfam" id="PF01757"/>
    </source>
</evidence>
<dbReference type="PANTHER" id="PTHR23028:SF53">
    <property type="entry name" value="ACYL_TRANSF_3 DOMAIN-CONTAINING PROTEIN"/>
    <property type="match status" value="1"/>
</dbReference>
<feature type="transmembrane region" description="Helical" evidence="1">
    <location>
        <begin position="113"/>
        <end position="133"/>
    </location>
</feature>
<keyword evidence="1" id="KW-0812">Transmembrane</keyword>
<keyword evidence="4" id="KW-1185">Reference proteome</keyword>
<feature type="transmembrane region" description="Helical" evidence="1">
    <location>
        <begin position="296"/>
        <end position="315"/>
    </location>
</feature>
<gene>
    <name evidence="3" type="ORF">EV138_4459</name>
</gene>
<feature type="transmembrane region" description="Helical" evidence="1">
    <location>
        <begin position="364"/>
        <end position="385"/>
    </location>
</feature>
<dbReference type="PANTHER" id="PTHR23028">
    <property type="entry name" value="ACETYLTRANSFERASE"/>
    <property type="match status" value="1"/>
</dbReference>
<feature type="transmembrane region" description="Helical" evidence="1">
    <location>
        <begin position="241"/>
        <end position="258"/>
    </location>
</feature>
<dbReference type="GO" id="GO:0016747">
    <property type="term" value="F:acyltransferase activity, transferring groups other than amino-acyl groups"/>
    <property type="evidence" value="ECO:0007669"/>
    <property type="project" value="InterPro"/>
</dbReference>
<dbReference type="GO" id="GO:0016020">
    <property type="term" value="C:membrane"/>
    <property type="evidence" value="ECO:0007669"/>
    <property type="project" value="TreeGrafter"/>
</dbReference>
<proteinExistence type="predicted"/>
<dbReference type="EMBL" id="SOCE01000001">
    <property type="protein sequence ID" value="TDU90858.1"/>
    <property type="molecule type" value="Genomic_DNA"/>
</dbReference>
<keyword evidence="1" id="KW-0472">Membrane</keyword>
<evidence type="ECO:0000313" key="3">
    <source>
        <dbReference type="EMBL" id="TDU90858.1"/>
    </source>
</evidence>
<evidence type="ECO:0000313" key="4">
    <source>
        <dbReference type="Proteomes" id="UP000295151"/>
    </source>
</evidence>
<feature type="transmembrane region" description="Helical" evidence="1">
    <location>
        <begin position="166"/>
        <end position="189"/>
    </location>
</feature>
<name>A0A4R7TH58_9ACTN</name>
<feature type="transmembrane region" description="Helical" evidence="1">
    <location>
        <begin position="270"/>
        <end position="290"/>
    </location>
</feature>
<dbReference type="InterPro" id="IPR002656">
    <property type="entry name" value="Acyl_transf_3_dom"/>
</dbReference>
<dbReference type="Pfam" id="PF01757">
    <property type="entry name" value="Acyl_transf_3"/>
    <property type="match status" value="1"/>
</dbReference>
<reference evidence="3 4" key="1">
    <citation type="submission" date="2019-03" db="EMBL/GenBank/DDBJ databases">
        <title>Genomic Encyclopedia of Type Strains, Phase III (KMG-III): the genomes of soil and plant-associated and newly described type strains.</title>
        <authorList>
            <person name="Whitman W."/>
        </authorList>
    </citation>
    <scope>NUCLEOTIDE SEQUENCE [LARGE SCALE GENOMIC DNA]</scope>
    <source>
        <strain evidence="3 4">VKM Ac-2575</strain>
    </source>
</reference>
<feature type="transmembrane region" description="Helical" evidence="1">
    <location>
        <begin position="71"/>
        <end position="92"/>
    </location>
</feature>
<dbReference type="AlphaFoldDB" id="A0A4R7TH58"/>
<sequence length="420" mass="46040">MPRPATWLNRLRPRLPDALPQGIASPQHGDQLPHPRSEILALTGVRAAAALAVVIHHIGLPATAPEPLRNLAASGYIGVPLFFMLSGLVLGWNYSSLTVLSGTRLWRFYLARIARVMPLYWAVLLFLVLQRAARGVPQEALWRHVLAIQSWSGDYAIGQASYNPPGWSICVEVFLYALFPLLIPVIALVSKRFGAVGLVAVIAFAFAVQVLLVVLFTAEGWAHLSVEDPSSGHRWLYRNPLPRLSEFVIGLSLAFLLLRGLRLRTRIAGWLQVACVVVVFVVAALGPGHADWELPAFYGAMWSVPFAVLLLSLAAAPDAWLSRFFSTRALVTLGTASYAVYLTHRPLLPYLGKDRFDLLTNPSGWATYASVAVVVGLCLLVGEGAHRLVEVPARRAVLRVVQRHTTRQLVTERTPSEVSA</sequence>
<comment type="caution">
    <text evidence="3">The sequence shown here is derived from an EMBL/GenBank/DDBJ whole genome shotgun (WGS) entry which is preliminary data.</text>
</comment>
<feature type="transmembrane region" description="Helical" evidence="1">
    <location>
        <begin position="327"/>
        <end position="344"/>
    </location>
</feature>
<dbReference type="Proteomes" id="UP000295151">
    <property type="component" value="Unassembled WGS sequence"/>
</dbReference>
<dbReference type="GO" id="GO:0009103">
    <property type="term" value="P:lipopolysaccharide biosynthetic process"/>
    <property type="evidence" value="ECO:0007669"/>
    <property type="project" value="TreeGrafter"/>
</dbReference>
<keyword evidence="1" id="KW-1133">Transmembrane helix</keyword>
<protein>
    <submittedName>
        <fullName evidence="3">Peptidoglycan/LPS O-acetylase OafA/YrhL</fullName>
    </submittedName>
</protein>
<dbReference type="InterPro" id="IPR050879">
    <property type="entry name" value="Acyltransferase_3"/>
</dbReference>
<feature type="domain" description="Acyltransferase 3" evidence="2">
    <location>
        <begin position="40"/>
        <end position="379"/>
    </location>
</feature>
<accession>A0A4R7TH58</accession>